<name>A0A1F6EFS8_9BACT</name>
<reference evidence="3 4" key="1">
    <citation type="journal article" date="2016" name="Nat. Commun.">
        <title>Thousands of microbial genomes shed light on interconnected biogeochemical processes in an aquifer system.</title>
        <authorList>
            <person name="Anantharaman K."/>
            <person name="Brown C.T."/>
            <person name="Hug L.A."/>
            <person name="Sharon I."/>
            <person name="Castelle C.J."/>
            <person name="Probst A.J."/>
            <person name="Thomas B.C."/>
            <person name="Singh A."/>
            <person name="Wilkins M.J."/>
            <person name="Karaoz U."/>
            <person name="Brodie E.L."/>
            <person name="Williams K.H."/>
            <person name="Hubbard S.S."/>
            <person name="Banfield J.F."/>
        </authorList>
    </citation>
    <scope>NUCLEOTIDE SEQUENCE [LARGE SCALE GENOMIC DNA]</scope>
</reference>
<keyword evidence="1" id="KW-1133">Transmembrane helix</keyword>
<evidence type="ECO:0000256" key="1">
    <source>
        <dbReference type="SAM" id="Phobius"/>
    </source>
</evidence>
<proteinExistence type="predicted"/>
<feature type="domain" description="Phospholipid/glycerol acyltransferase" evidence="2">
    <location>
        <begin position="62"/>
        <end position="215"/>
    </location>
</feature>
<accession>A0A1F6EFS8</accession>
<keyword evidence="1" id="KW-0812">Transmembrane</keyword>
<gene>
    <name evidence="3" type="ORF">A3A38_04680</name>
</gene>
<dbReference type="EMBL" id="MFLY01000047">
    <property type="protein sequence ID" value="OGG72497.1"/>
    <property type="molecule type" value="Genomic_DNA"/>
</dbReference>
<evidence type="ECO:0000259" key="2">
    <source>
        <dbReference type="Pfam" id="PF01553"/>
    </source>
</evidence>
<dbReference type="SUPFAM" id="SSF69593">
    <property type="entry name" value="Glycerol-3-phosphate (1)-acyltransferase"/>
    <property type="match status" value="1"/>
</dbReference>
<evidence type="ECO:0000313" key="4">
    <source>
        <dbReference type="Proteomes" id="UP000177306"/>
    </source>
</evidence>
<dbReference type="AlphaFoldDB" id="A0A1F6EFS8"/>
<comment type="caution">
    <text evidence="3">The sequence shown here is derived from an EMBL/GenBank/DDBJ whole genome shotgun (WGS) entry which is preliminary data.</text>
</comment>
<feature type="transmembrane region" description="Helical" evidence="1">
    <location>
        <begin position="29"/>
        <end position="53"/>
    </location>
</feature>
<dbReference type="Proteomes" id="UP000177306">
    <property type="component" value="Unassembled WGS sequence"/>
</dbReference>
<sequence>MEAEPINPPTLKGQKEGKKTVNIRLRMKLLALAWSVGLFGRLVIFALQAAGLVHVEGMRHLQELLSQDQGFLVMHRHPSMRETVIIPLLFFPSFLWNPWRAPVVTPDERNYYKPWWCAPFRPAAIPVPRGSREGEIRALFRMRQALKEGRPLVLAPEGGRTFKGEVFKYLFPGGCTRVFSALDGGVDLSLPVIRRFKGGVQILCNNGTPILPVWVDSTRWRTRIVFGAPAVIPQGENTLEALEDMLLRTASRLH</sequence>
<dbReference type="Pfam" id="PF01553">
    <property type="entry name" value="Acyltransferase"/>
    <property type="match status" value="1"/>
</dbReference>
<protein>
    <recommendedName>
        <fullName evidence="2">Phospholipid/glycerol acyltransferase domain-containing protein</fullName>
    </recommendedName>
</protein>
<evidence type="ECO:0000313" key="3">
    <source>
        <dbReference type="EMBL" id="OGG72497.1"/>
    </source>
</evidence>
<organism evidence="3 4">
    <name type="scientific">Candidatus Kaiserbacteria bacterium RIFCSPLOWO2_01_FULL_53_17</name>
    <dbReference type="NCBI Taxonomy" id="1798511"/>
    <lineage>
        <taxon>Bacteria</taxon>
        <taxon>Candidatus Kaiseribacteriota</taxon>
    </lineage>
</organism>
<dbReference type="InterPro" id="IPR002123">
    <property type="entry name" value="Plipid/glycerol_acylTrfase"/>
</dbReference>
<dbReference type="GO" id="GO:0016746">
    <property type="term" value="F:acyltransferase activity"/>
    <property type="evidence" value="ECO:0007669"/>
    <property type="project" value="InterPro"/>
</dbReference>
<keyword evidence="1" id="KW-0472">Membrane</keyword>